<comment type="subunit">
    <text evidence="8">Homodimer.</text>
</comment>
<dbReference type="GO" id="GO:0000049">
    <property type="term" value="F:tRNA binding"/>
    <property type="evidence" value="ECO:0007669"/>
    <property type="project" value="TreeGrafter"/>
</dbReference>
<dbReference type="Proteomes" id="UP000017148">
    <property type="component" value="Unassembled WGS sequence"/>
</dbReference>
<dbReference type="PANTHER" id="PTHR42918:SF15">
    <property type="entry name" value="LYSINE--TRNA LIGASE, CHLOROPLASTIC_MITOCHONDRIAL"/>
    <property type="match status" value="1"/>
</dbReference>
<evidence type="ECO:0000256" key="3">
    <source>
        <dbReference type="ARBA" id="ARBA00022723"/>
    </source>
</evidence>
<dbReference type="Pfam" id="PF00152">
    <property type="entry name" value="tRNA-synt_2"/>
    <property type="match status" value="1"/>
</dbReference>
<dbReference type="HAMAP" id="MF_00252">
    <property type="entry name" value="Lys_tRNA_synth_class2"/>
    <property type="match status" value="1"/>
</dbReference>
<dbReference type="InterPro" id="IPR002313">
    <property type="entry name" value="Lys-tRNA-ligase_II"/>
</dbReference>
<dbReference type="InterPro" id="IPR004364">
    <property type="entry name" value="Aa-tRNA-synt_II"/>
</dbReference>
<dbReference type="Pfam" id="PF01336">
    <property type="entry name" value="tRNA_anti-codon"/>
    <property type="match status" value="1"/>
</dbReference>
<keyword evidence="2 8" id="KW-0436">Ligase</keyword>
<dbReference type="SUPFAM" id="SSF50249">
    <property type="entry name" value="Nucleic acid-binding proteins"/>
    <property type="match status" value="1"/>
</dbReference>
<comment type="cofactor">
    <cofactor evidence="8 9">
        <name>Mg(2+)</name>
        <dbReference type="ChEBI" id="CHEBI:18420"/>
    </cofactor>
    <text evidence="8 9">Binds 3 Mg(2+) ions per subunit.</text>
</comment>
<keyword evidence="8" id="KW-0963">Cytoplasm</keyword>
<evidence type="ECO:0000256" key="7">
    <source>
        <dbReference type="ARBA" id="ARBA00048573"/>
    </source>
</evidence>
<comment type="subcellular location">
    <subcellularLocation>
        <location evidence="8">Cytoplasm</location>
    </subcellularLocation>
</comment>
<evidence type="ECO:0000256" key="9">
    <source>
        <dbReference type="RuleBase" id="RU000336"/>
    </source>
</evidence>
<comment type="similarity">
    <text evidence="1 8">Belongs to the class-II aminoacyl-tRNA synthetase family.</text>
</comment>
<evidence type="ECO:0000259" key="10">
    <source>
        <dbReference type="PROSITE" id="PS50862"/>
    </source>
</evidence>
<dbReference type="PRINTS" id="PR00982">
    <property type="entry name" value="TRNASYNTHLYS"/>
</dbReference>
<dbReference type="GO" id="GO:0006430">
    <property type="term" value="P:lysyl-tRNA aminoacylation"/>
    <property type="evidence" value="ECO:0007669"/>
    <property type="project" value="UniProtKB-UniRule"/>
</dbReference>
<dbReference type="GO" id="GO:0000287">
    <property type="term" value="F:magnesium ion binding"/>
    <property type="evidence" value="ECO:0007669"/>
    <property type="project" value="UniProtKB-UniRule"/>
</dbReference>
<dbReference type="InterPro" id="IPR045864">
    <property type="entry name" value="aa-tRNA-synth_II/BPL/LPL"/>
</dbReference>
<keyword evidence="12" id="KW-1185">Reference proteome</keyword>
<dbReference type="GO" id="GO:0005524">
    <property type="term" value="F:ATP binding"/>
    <property type="evidence" value="ECO:0007669"/>
    <property type="project" value="UniProtKB-UniRule"/>
</dbReference>
<evidence type="ECO:0000313" key="11">
    <source>
        <dbReference type="EMBL" id="ERP31841.1"/>
    </source>
</evidence>
<evidence type="ECO:0000256" key="5">
    <source>
        <dbReference type="ARBA" id="ARBA00022840"/>
    </source>
</evidence>
<evidence type="ECO:0000313" key="12">
    <source>
        <dbReference type="Proteomes" id="UP000017148"/>
    </source>
</evidence>
<reference evidence="11 12" key="1">
    <citation type="journal article" date="2013" name="Environ. Microbiol.">
        <title>Genome analysis of Chitinivibrio alkaliphilus gen. nov., sp. nov., a novel extremely haloalkaliphilic anaerobic chitinolytic bacterium from the candidate phylum Termite Group 3.</title>
        <authorList>
            <person name="Sorokin D.Y."/>
            <person name="Gumerov V.M."/>
            <person name="Rakitin A.L."/>
            <person name="Beletsky A.V."/>
            <person name="Damste J.S."/>
            <person name="Muyzer G."/>
            <person name="Mardanov A.V."/>
            <person name="Ravin N.V."/>
        </authorList>
    </citation>
    <scope>NUCLEOTIDE SEQUENCE [LARGE SCALE GENOMIC DNA]</scope>
    <source>
        <strain evidence="11 12">ACht1</strain>
    </source>
</reference>
<dbReference type="STRING" id="1313304.CALK_1289"/>
<dbReference type="GO" id="GO:0004824">
    <property type="term" value="F:lysine-tRNA ligase activity"/>
    <property type="evidence" value="ECO:0007669"/>
    <property type="project" value="UniProtKB-UniRule"/>
</dbReference>
<comment type="caution">
    <text evidence="11">The sequence shown here is derived from an EMBL/GenBank/DDBJ whole genome shotgun (WGS) entry which is preliminary data.</text>
</comment>
<dbReference type="EMBL" id="ASJR01000009">
    <property type="protein sequence ID" value="ERP31841.1"/>
    <property type="molecule type" value="Genomic_DNA"/>
</dbReference>
<dbReference type="eggNOG" id="COG1190">
    <property type="taxonomic scope" value="Bacteria"/>
</dbReference>
<feature type="domain" description="Aminoacyl-transfer RNA synthetases class-II family profile" evidence="10">
    <location>
        <begin position="161"/>
        <end position="484"/>
    </location>
</feature>
<evidence type="ECO:0000256" key="6">
    <source>
        <dbReference type="ARBA" id="ARBA00023146"/>
    </source>
</evidence>
<dbReference type="InterPro" id="IPR018149">
    <property type="entry name" value="Lys-tRNA-synth_II_C"/>
</dbReference>
<dbReference type="InterPro" id="IPR044136">
    <property type="entry name" value="Lys-tRNA-ligase_II_N"/>
</dbReference>
<dbReference type="Gene3D" id="2.40.50.140">
    <property type="entry name" value="Nucleic acid-binding proteins"/>
    <property type="match status" value="1"/>
</dbReference>
<evidence type="ECO:0000256" key="2">
    <source>
        <dbReference type="ARBA" id="ARBA00022598"/>
    </source>
</evidence>
<keyword evidence="3 8" id="KW-0479">Metal-binding</keyword>
<dbReference type="PROSITE" id="PS50862">
    <property type="entry name" value="AA_TRNA_LIGASE_II"/>
    <property type="match status" value="1"/>
</dbReference>
<dbReference type="Gene3D" id="3.30.930.10">
    <property type="entry name" value="Bira Bifunctional Protein, Domain 2"/>
    <property type="match status" value="1"/>
</dbReference>
<dbReference type="PANTHER" id="PTHR42918">
    <property type="entry name" value="LYSYL-TRNA SYNTHETASE"/>
    <property type="match status" value="1"/>
</dbReference>
<accession>U7D8G9</accession>
<name>U7D8G9_9BACT</name>
<comment type="caution">
    <text evidence="8">Lacks conserved residue(s) required for the propagation of feature annotation.</text>
</comment>
<proteinExistence type="inferred from homology"/>
<dbReference type="NCBIfam" id="TIGR00499">
    <property type="entry name" value="lysS_bact"/>
    <property type="match status" value="1"/>
</dbReference>
<dbReference type="InterPro" id="IPR004365">
    <property type="entry name" value="NA-bd_OB_tRNA"/>
</dbReference>
<dbReference type="GO" id="GO:0005829">
    <property type="term" value="C:cytosol"/>
    <property type="evidence" value="ECO:0007669"/>
    <property type="project" value="TreeGrafter"/>
</dbReference>
<feature type="binding site" evidence="8">
    <location>
        <position position="403"/>
    </location>
    <ligand>
        <name>Mg(2+)</name>
        <dbReference type="ChEBI" id="CHEBI:18420"/>
        <label>2</label>
    </ligand>
</feature>
<evidence type="ECO:0000256" key="8">
    <source>
        <dbReference type="HAMAP-Rule" id="MF_00252"/>
    </source>
</evidence>
<dbReference type="OrthoDB" id="9802326at2"/>
<protein>
    <recommendedName>
        <fullName evidence="8">Lysine--tRNA ligase</fullName>
        <ecNumber evidence="8">6.1.1.6</ecNumber>
    </recommendedName>
    <alternativeName>
        <fullName evidence="8">Lysyl-tRNA synthetase</fullName>
        <shortName evidence="8">LysRS</shortName>
    </alternativeName>
</protein>
<gene>
    <name evidence="8" type="primary">lysS</name>
    <name evidence="11" type="ORF">CALK_1289</name>
</gene>
<dbReference type="EC" id="6.1.1.6" evidence="8"/>
<dbReference type="CDD" id="cd04322">
    <property type="entry name" value="LysRS_N"/>
    <property type="match status" value="1"/>
</dbReference>
<organism evidence="11 12">
    <name type="scientific">Chitinivibrio alkaliphilus ACht1</name>
    <dbReference type="NCBI Taxonomy" id="1313304"/>
    <lineage>
        <taxon>Bacteria</taxon>
        <taxon>Pseudomonadati</taxon>
        <taxon>Fibrobacterota</taxon>
        <taxon>Chitinivibrionia</taxon>
        <taxon>Chitinivibrionales</taxon>
        <taxon>Chitinivibrionaceae</taxon>
        <taxon>Chitinivibrio</taxon>
    </lineage>
</organism>
<keyword evidence="8" id="KW-0648">Protein biosynthesis</keyword>
<sequence>MNDQMNVRLEKTEKIREIGQHPYADRYERTHTIAEAVELPEGHGGVRLAGRVVALRKMGNLMFGHLFGYDGKIQFALQKKNLGDTFKDFKSVVDIGDFVGIEGEMIRTKTGEKTLNSTGWTFLSKALRPQPEKFHGLTDSELKLRRRYLELISNPDVMERFKTRSKVIQTIRSFLDAHDFVEIDTPVLTNKASGALARPFVTHNNALDIDVYLRIAPETYLKRAAAGGFERVYEFARSFRNEGVDASHLPDFTLLEYYASYWNYEDNMNFTEQLMKDLVNKITGSDTIEYDGREISFGGEWPRISFRDLILRDCGIDIYECLEREDILEAMEDKNIRLDDDIDIRNAGRGTLIDLLYKKVSRPSIIDPLFIIKHPLDLSPLARQSDDNEKETDRFQLVINGWEVINAYSELVDPLDQKERFRQQAAAKDAGDEDAMEVDEDFLTCMEYGMPPMSGWGMGIDRIVALLTNAKTLRDVVLFPLLRPEE</sequence>
<keyword evidence="5 8" id="KW-0067">ATP-binding</keyword>
<dbReference type="SUPFAM" id="SSF55681">
    <property type="entry name" value="Class II aaRS and biotin synthetases"/>
    <property type="match status" value="1"/>
</dbReference>
<keyword evidence="8 9" id="KW-0460">Magnesium</keyword>
<comment type="catalytic activity">
    <reaction evidence="7 8 9">
        <text>tRNA(Lys) + L-lysine + ATP = L-lysyl-tRNA(Lys) + AMP + diphosphate</text>
        <dbReference type="Rhea" id="RHEA:20792"/>
        <dbReference type="Rhea" id="RHEA-COMP:9696"/>
        <dbReference type="Rhea" id="RHEA-COMP:9697"/>
        <dbReference type="ChEBI" id="CHEBI:30616"/>
        <dbReference type="ChEBI" id="CHEBI:32551"/>
        <dbReference type="ChEBI" id="CHEBI:33019"/>
        <dbReference type="ChEBI" id="CHEBI:78442"/>
        <dbReference type="ChEBI" id="CHEBI:78529"/>
        <dbReference type="ChEBI" id="CHEBI:456215"/>
        <dbReference type="EC" id="6.1.1.6"/>
    </reaction>
</comment>
<feature type="binding site" evidence="8">
    <location>
        <position position="403"/>
    </location>
    <ligand>
        <name>Mg(2+)</name>
        <dbReference type="ChEBI" id="CHEBI:18420"/>
        <label>1</label>
    </ligand>
</feature>
<dbReference type="NCBIfam" id="NF001756">
    <property type="entry name" value="PRK00484.1"/>
    <property type="match status" value="1"/>
</dbReference>
<dbReference type="PATRIC" id="fig|1313304.3.peg.1231"/>
<keyword evidence="6 8" id="KW-0030">Aminoacyl-tRNA synthetase</keyword>
<dbReference type="InterPro" id="IPR012340">
    <property type="entry name" value="NA-bd_OB-fold"/>
</dbReference>
<dbReference type="AlphaFoldDB" id="U7D8G9"/>
<evidence type="ECO:0000256" key="4">
    <source>
        <dbReference type="ARBA" id="ARBA00022741"/>
    </source>
</evidence>
<evidence type="ECO:0000256" key="1">
    <source>
        <dbReference type="ARBA" id="ARBA00008226"/>
    </source>
</evidence>
<dbReference type="InterPro" id="IPR006195">
    <property type="entry name" value="aa-tRNA-synth_II"/>
</dbReference>
<keyword evidence="4 8" id="KW-0547">Nucleotide-binding</keyword>